<dbReference type="PANTHER" id="PTHR43547">
    <property type="entry name" value="TWO-COMPONENT HISTIDINE KINASE"/>
    <property type="match status" value="1"/>
</dbReference>
<evidence type="ECO:0000256" key="3">
    <source>
        <dbReference type="ARBA" id="ARBA00022553"/>
    </source>
</evidence>
<comment type="caution">
    <text evidence="7">The sequence shown here is derived from an EMBL/GenBank/DDBJ whole genome shotgun (WGS) entry which is preliminary data.</text>
</comment>
<dbReference type="SMART" id="SM00387">
    <property type="entry name" value="HATPase_c"/>
    <property type="match status" value="1"/>
</dbReference>
<dbReference type="GO" id="GO:0000155">
    <property type="term" value="F:phosphorelay sensor kinase activity"/>
    <property type="evidence" value="ECO:0007669"/>
    <property type="project" value="TreeGrafter"/>
</dbReference>
<accession>A0A161PVL0</accession>
<evidence type="ECO:0000256" key="5">
    <source>
        <dbReference type="SAM" id="SignalP"/>
    </source>
</evidence>
<dbReference type="Pfam" id="PF07695">
    <property type="entry name" value="7TMR-DISM_7TM"/>
    <property type="match status" value="1"/>
</dbReference>
<dbReference type="EMBL" id="LUKD01000001">
    <property type="protein sequence ID" value="KYG69638.1"/>
    <property type="molecule type" value="Genomic_DNA"/>
</dbReference>
<dbReference type="Proteomes" id="UP000075799">
    <property type="component" value="Unassembled WGS sequence"/>
</dbReference>
<keyword evidence="7" id="KW-0808">Transferase</keyword>
<feature type="transmembrane region" description="Helical" evidence="4">
    <location>
        <begin position="166"/>
        <end position="186"/>
    </location>
</feature>
<keyword evidence="4" id="KW-1133">Transmembrane helix</keyword>
<gene>
    <name evidence="7" type="ORF">AZI87_01885</name>
</gene>
<sequence length="622" mass="69258">MSLVQLRYYIIAFSFLVSANAFASISMNLSAGVSSPQIENPADVSFTSFQEPEIAMGYSAEDLWIRIELQNESPTTEKKILFLDSPLAGRLSLYGADGVAQISGPGVPLNRRLYPSRLGAFPLELPPHSEEVLYLKRSSHHALNTKVQVIDEATFLKEEETAKAVFFFYIGGILSLVVYNFFVGLATSQKDHISYAFFALSFGVTAMVLHGVFDTYLIPTPDFVFSNYLMFFSSVTLFTASVFVRRFLNITKNFSVGYYGTAVFCGLGIVTMLASFFAPTHRELFIFGYWIDLSIAGAILFFIFCGVYSLVKFKNKLALYFLASWLVVFIGTFFWIGSLHGFVKANSVTQYSLLFANLGEMLVLSLGLAYKLKTLDREKRQAQQAAGDKDRYHRLVRVLSHDVANTVSGLMYHSEMLEELAEHPKVREHAQKINLTIQRLDKILHSVRNEEVVYSLKSKAPLQLVELSLACAEAVQHCAWQLENKNIRVHSRVPSGKYVKADHSALVNQVLLNLLSNAIKFSASGKSITLSYVERDEHIGIVVKDEGTGIPPEELENIFKGKKLFSRRGTANETGTGLGTTLVSDYMRLFDGVIEVQSVHSAVGADSGTTVTLLFPKRLLTT</sequence>
<dbReference type="Gene3D" id="2.60.40.2380">
    <property type="match status" value="1"/>
</dbReference>
<dbReference type="InterPro" id="IPR011622">
    <property type="entry name" value="7TMR_DISM_rcpt_extracell_dom2"/>
</dbReference>
<dbReference type="InterPro" id="IPR005467">
    <property type="entry name" value="His_kinase_dom"/>
</dbReference>
<evidence type="ECO:0000256" key="1">
    <source>
        <dbReference type="ARBA" id="ARBA00000085"/>
    </source>
</evidence>
<evidence type="ECO:0000256" key="2">
    <source>
        <dbReference type="ARBA" id="ARBA00012438"/>
    </source>
</evidence>
<comment type="catalytic activity">
    <reaction evidence="1">
        <text>ATP + protein L-histidine = ADP + protein N-phospho-L-histidine.</text>
        <dbReference type="EC" id="2.7.13.3"/>
    </reaction>
</comment>
<dbReference type="InterPro" id="IPR011623">
    <property type="entry name" value="7TMR_DISM_rcpt_extracell_dom1"/>
</dbReference>
<dbReference type="SUPFAM" id="SSF55874">
    <property type="entry name" value="ATPase domain of HSP90 chaperone/DNA topoisomerase II/histidine kinase"/>
    <property type="match status" value="1"/>
</dbReference>
<dbReference type="InterPro" id="IPR003594">
    <property type="entry name" value="HATPase_dom"/>
</dbReference>
<keyword evidence="3" id="KW-0597">Phosphoprotein</keyword>
<reference evidence="7 8" key="1">
    <citation type="submission" date="2016-03" db="EMBL/GenBank/DDBJ databases">
        <authorList>
            <person name="Ploux O."/>
        </authorList>
    </citation>
    <scope>NUCLEOTIDE SEQUENCE [LARGE SCALE GENOMIC DNA]</scope>
    <source>
        <strain evidence="7 8">EC13</strain>
    </source>
</reference>
<evidence type="ECO:0000256" key="4">
    <source>
        <dbReference type="SAM" id="Phobius"/>
    </source>
</evidence>
<evidence type="ECO:0000313" key="7">
    <source>
        <dbReference type="EMBL" id="KYG69638.1"/>
    </source>
</evidence>
<feature type="transmembrane region" description="Helical" evidence="4">
    <location>
        <begin position="348"/>
        <end position="370"/>
    </location>
</feature>
<feature type="signal peptide" evidence="5">
    <location>
        <begin position="1"/>
        <end position="23"/>
    </location>
</feature>
<feature type="transmembrane region" description="Helical" evidence="4">
    <location>
        <begin position="256"/>
        <end position="278"/>
    </location>
</feature>
<feature type="transmembrane region" description="Helical" evidence="4">
    <location>
        <begin position="225"/>
        <end position="244"/>
    </location>
</feature>
<feature type="transmembrane region" description="Helical" evidence="4">
    <location>
        <begin position="317"/>
        <end position="336"/>
    </location>
</feature>
<dbReference type="InterPro" id="IPR036890">
    <property type="entry name" value="HATPase_C_sf"/>
</dbReference>
<dbReference type="CDD" id="cd00075">
    <property type="entry name" value="HATPase"/>
    <property type="match status" value="1"/>
</dbReference>
<evidence type="ECO:0000313" key="8">
    <source>
        <dbReference type="Proteomes" id="UP000075799"/>
    </source>
</evidence>
<dbReference type="PANTHER" id="PTHR43547:SF2">
    <property type="entry name" value="HYBRID SIGNAL TRANSDUCTION HISTIDINE KINASE C"/>
    <property type="match status" value="1"/>
</dbReference>
<feature type="transmembrane region" description="Helical" evidence="4">
    <location>
        <begin position="284"/>
        <end position="310"/>
    </location>
</feature>
<dbReference type="Gene3D" id="3.30.565.10">
    <property type="entry name" value="Histidine kinase-like ATPase, C-terminal domain"/>
    <property type="match status" value="1"/>
</dbReference>
<dbReference type="InterPro" id="IPR004358">
    <property type="entry name" value="Sig_transdc_His_kin-like_C"/>
</dbReference>
<name>A0A161PVL0_BDEBC</name>
<keyword evidence="4" id="KW-0472">Membrane</keyword>
<organism evidence="7 8">
    <name type="scientific">Bdellovibrio bacteriovorus</name>
    <dbReference type="NCBI Taxonomy" id="959"/>
    <lineage>
        <taxon>Bacteria</taxon>
        <taxon>Pseudomonadati</taxon>
        <taxon>Bdellovibrionota</taxon>
        <taxon>Bdellovibrionia</taxon>
        <taxon>Bdellovibrionales</taxon>
        <taxon>Pseudobdellovibrionaceae</taxon>
        <taxon>Bdellovibrio</taxon>
    </lineage>
</organism>
<keyword evidence="7" id="KW-0418">Kinase</keyword>
<keyword evidence="5" id="KW-0732">Signal</keyword>
<keyword evidence="4" id="KW-0812">Transmembrane</keyword>
<feature type="transmembrane region" description="Helical" evidence="4">
    <location>
        <begin position="193"/>
        <end position="213"/>
    </location>
</feature>
<dbReference type="PROSITE" id="PS50109">
    <property type="entry name" value="HIS_KIN"/>
    <property type="match status" value="1"/>
</dbReference>
<dbReference type="Pfam" id="PF07696">
    <property type="entry name" value="7TMR-DISMED2"/>
    <property type="match status" value="1"/>
</dbReference>
<dbReference type="Pfam" id="PF02518">
    <property type="entry name" value="HATPase_c"/>
    <property type="match status" value="1"/>
</dbReference>
<dbReference type="AlphaFoldDB" id="A0A161PVL0"/>
<proteinExistence type="predicted"/>
<dbReference type="EC" id="2.7.13.3" evidence="2"/>
<protein>
    <recommendedName>
        <fullName evidence="2">histidine kinase</fullName>
        <ecNumber evidence="2">2.7.13.3</ecNumber>
    </recommendedName>
</protein>
<dbReference type="PRINTS" id="PR00344">
    <property type="entry name" value="BCTRLSENSOR"/>
</dbReference>
<evidence type="ECO:0000259" key="6">
    <source>
        <dbReference type="PROSITE" id="PS50109"/>
    </source>
</evidence>
<feature type="chain" id="PRO_5007825023" description="histidine kinase" evidence="5">
    <location>
        <begin position="24"/>
        <end position="622"/>
    </location>
</feature>
<feature type="domain" description="Histidine kinase" evidence="6">
    <location>
        <begin position="398"/>
        <end position="619"/>
    </location>
</feature>